<dbReference type="InterPro" id="IPR000073">
    <property type="entry name" value="AB_hydrolase_1"/>
</dbReference>
<dbReference type="Gene3D" id="3.40.50.1820">
    <property type="entry name" value="alpha/beta hydrolase"/>
    <property type="match status" value="1"/>
</dbReference>
<keyword evidence="2" id="KW-0378">Hydrolase</keyword>
<dbReference type="PANTHER" id="PTHR43798:SF33">
    <property type="entry name" value="HYDROLASE, PUTATIVE (AFU_ORTHOLOGUE AFUA_2G14860)-RELATED"/>
    <property type="match status" value="1"/>
</dbReference>
<dbReference type="InterPro" id="IPR050266">
    <property type="entry name" value="AB_hydrolase_sf"/>
</dbReference>
<reference evidence="2 3" key="1">
    <citation type="submission" date="2017-06" db="EMBL/GenBank/DDBJ databases">
        <title>Draft genome of Pseudomonas nitroreducens DF05.</title>
        <authorList>
            <person name="Iyer R."/>
        </authorList>
    </citation>
    <scope>NUCLEOTIDE SEQUENCE [LARGE SCALE GENOMIC DNA]</scope>
    <source>
        <strain evidence="2 3">DF05</strain>
    </source>
</reference>
<accession>A0A246FC70</accession>
<dbReference type="GO" id="GO:0016787">
    <property type="term" value="F:hydrolase activity"/>
    <property type="evidence" value="ECO:0007669"/>
    <property type="project" value="UniProtKB-KW"/>
</dbReference>
<dbReference type="SUPFAM" id="SSF53474">
    <property type="entry name" value="alpha/beta-Hydrolases"/>
    <property type="match status" value="1"/>
</dbReference>
<protein>
    <submittedName>
        <fullName evidence="2">Alpha/beta hydrolase</fullName>
    </submittedName>
</protein>
<organism evidence="2 3">
    <name type="scientific">Pseudomonas nitroreducens</name>
    <dbReference type="NCBI Taxonomy" id="46680"/>
    <lineage>
        <taxon>Bacteria</taxon>
        <taxon>Pseudomonadati</taxon>
        <taxon>Pseudomonadota</taxon>
        <taxon>Gammaproteobacteria</taxon>
        <taxon>Pseudomonadales</taxon>
        <taxon>Pseudomonadaceae</taxon>
        <taxon>Pseudomonas</taxon>
    </lineage>
</organism>
<dbReference type="InterPro" id="IPR029058">
    <property type="entry name" value="AB_hydrolase_fold"/>
</dbReference>
<gene>
    <name evidence="2" type="ORF">CEG18_06555</name>
</gene>
<name>A0A246FC70_PSENT</name>
<evidence type="ECO:0000259" key="1">
    <source>
        <dbReference type="Pfam" id="PF12697"/>
    </source>
</evidence>
<dbReference type="RefSeq" id="WP_088416777.1">
    <property type="nucleotide sequence ID" value="NZ_NJBA01000002.1"/>
</dbReference>
<dbReference type="eggNOG" id="COG1073">
    <property type="taxonomic scope" value="Bacteria"/>
</dbReference>
<dbReference type="PRINTS" id="PR00111">
    <property type="entry name" value="ABHYDROLASE"/>
</dbReference>
<dbReference type="Pfam" id="PF12697">
    <property type="entry name" value="Abhydrolase_6"/>
    <property type="match status" value="1"/>
</dbReference>
<sequence length="279" mass="30186">MNSLSWVRGINATLGRVAPKWAVQRMRQLFVTPNEYAPRDWELPLLASSERVTLRFGLSALRWGEGPAVLLMHGWEGRPTQFATLIEKLVGAGYGVIALDGPGHGRSPGHEADIVLFARALLEASSELPPLRAVIGHSMGGASALLATQMGLRAETLVTIGAPSNVLGVLRGFARMVGLPPQARSRFIRLMEARTGIAAKQLDVARYELDFPGLVVHAEDDRYVRVGEAAAIHEAWPRSRLLRLKSGGHHRVLADAAVTEAILELLEAVEMPLPLALAS</sequence>
<dbReference type="GO" id="GO:0016020">
    <property type="term" value="C:membrane"/>
    <property type="evidence" value="ECO:0007669"/>
    <property type="project" value="TreeGrafter"/>
</dbReference>
<dbReference type="STRING" id="46680.GCA_000807755_01544"/>
<comment type="caution">
    <text evidence="2">The sequence shown here is derived from an EMBL/GenBank/DDBJ whole genome shotgun (WGS) entry which is preliminary data.</text>
</comment>
<dbReference type="PANTHER" id="PTHR43798">
    <property type="entry name" value="MONOACYLGLYCEROL LIPASE"/>
    <property type="match status" value="1"/>
</dbReference>
<evidence type="ECO:0000313" key="2">
    <source>
        <dbReference type="EMBL" id="OWP51918.1"/>
    </source>
</evidence>
<dbReference type="EMBL" id="NJBA01000002">
    <property type="protein sequence ID" value="OWP51918.1"/>
    <property type="molecule type" value="Genomic_DNA"/>
</dbReference>
<evidence type="ECO:0000313" key="3">
    <source>
        <dbReference type="Proteomes" id="UP000198145"/>
    </source>
</evidence>
<dbReference type="Proteomes" id="UP000198145">
    <property type="component" value="Unassembled WGS sequence"/>
</dbReference>
<feature type="domain" description="AB hydrolase-1" evidence="1">
    <location>
        <begin position="69"/>
        <end position="244"/>
    </location>
</feature>
<dbReference type="AlphaFoldDB" id="A0A246FC70"/>
<proteinExistence type="predicted"/>